<evidence type="ECO:0000256" key="2">
    <source>
        <dbReference type="SAM" id="SignalP"/>
    </source>
</evidence>
<reference evidence="3 4" key="1">
    <citation type="submission" date="2024-08" db="EMBL/GenBank/DDBJ databases">
        <authorList>
            <person name="Cucini C."/>
            <person name="Frati F."/>
        </authorList>
    </citation>
    <scope>NUCLEOTIDE SEQUENCE [LARGE SCALE GENOMIC DNA]</scope>
</reference>
<keyword evidence="1" id="KW-0472">Membrane</keyword>
<keyword evidence="1" id="KW-0812">Transmembrane</keyword>
<feature type="signal peptide" evidence="2">
    <location>
        <begin position="1"/>
        <end position="16"/>
    </location>
</feature>
<sequence>MVKFIVSLLLCGSSLSVVLVRNNGELLYGWEEYIIHNAENAMSLFCFSTFCKQVKLDPSSVGTIALSLLGWTTQLAGTLYGQVARDGVVFSALTLGKCAMAFRFKHRLADKHSTTNNAVGTDILTEFELIKKISKRISSAFNGVFRFFLLANIFMFAVFMDDWFNPSLEKLAKGVKLMEIVLVCVTFYYANQAAKVGDRFSEWIKIEKNRNLLGLSQIDVLMENSSNSSIGYGRGALFIYDATLIGFASVVAAYFLGIVETRPQYNMRQGIENPFSCGNVSNYI</sequence>
<feature type="chain" id="PRO_5046891663" evidence="2">
    <location>
        <begin position="17"/>
        <end position="284"/>
    </location>
</feature>
<feature type="transmembrane region" description="Helical" evidence="1">
    <location>
        <begin position="237"/>
        <end position="259"/>
    </location>
</feature>
<evidence type="ECO:0000313" key="3">
    <source>
        <dbReference type="EMBL" id="CAL8128554.1"/>
    </source>
</evidence>
<feature type="transmembrane region" description="Helical" evidence="1">
    <location>
        <begin position="140"/>
        <end position="159"/>
    </location>
</feature>
<protein>
    <submittedName>
        <fullName evidence="3">Uncharacterized protein</fullName>
    </submittedName>
</protein>
<keyword evidence="4" id="KW-1185">Reference proteome</keyword>
<evidence type="ECO:0000256" key="1">
    <source>
        <dbReference type="SAM" id="Phobius"/>
    </source>
</evidence>
<gene>
    <name evidence="3" type="ORF">ODALV1_LOCUS22320</name>
</gene>
<accession>A0ABP1RHT0</accession>
<dbReference type="Proteomes" id="UP001642540">
    <property type="component" value="Unassembled WGS sequence"/>
</dbReference>
<comment type="caution">
    <text evidence="3">The sequence shown here is derived from an EMBL/GenBank/DDBJ whole genome shotgun (WGS) entry which is preliminary data.</text>
</comment>
<proteinExistence type="predicted"/>
<organism evidence="3 4">
    <name type="scientific">Orchesella dallaii</name>
    <dbReference type="NCBI Taxonomy" id="48710"/>
    <lineage>
        <taxon>Eukaryota</taxon>
        <taxon>Metazoa</taxon>
        <taxon>Ecdysozoa</taxon>
        <taxon>Arthropoda</taxon>
        <taxon>Hexapoda</taxon>
        <taxon>Collembola</taxon>
        <taxon>Entomobryomorpha</taxon>
        <taxon>Entomobryoidea</taxon>
        <taxon>Orchesellidae</taxon>
        <taxon>Orchesellinae</taxon>
        <taxon>Orchesella</taxon>
    </lineage>
</organism>
<dbReference type="EMBL" id="CAXLJM020000075">
    <property type="protein sequence ID" value="CAL8128554.1"/>
    <property type="molecule type" value="Genomic_DNA"/>
</dbReference>
<name>A0ABP1RHT0_9HEXA</name>
<evidence type="ECO:0000313" key="4">
    <source>
        <dbReference type="Proteomes" id="UP001642540"/>
    </source>
</evidence>
<keyword evidence="1" id="KW-1133">Transmembrane helix</keyword>
<keyword evidence="2" id="KW-0732">Signal</keyword>